<protein>
    <submittedName>
        <fullName evidence="2">Maturase</fullName>
    </submittedName>
</protein>
<feature type="domain" description="Group II intron maturase-specific" evidence="1">
    <location>
        <begin position="282"/>
        <end position="357"/>
    </location>
</feature>
<proteinExistence type="predicted"/>
<dbReference type="InterPro" id="IPR013597">
    <property type="entry name" value="Mat_intron_G2"/>
</dbReference>
<gene>
    <name evidence="2" type="primary">RVT</name>
    <name evidence="2" type="ORF">Rhodc_087</name>
</gene>
<accession>A0A220T0J8</accession>
<organism evidence="2">
    <name type="scientific">Rhodochaete parvula</name>
    <dbReference type="NCBI Taxonomy" id="110510"/>
    <lineage>
        <taxon>Eukaryota</taxon>
        <taxon>Rhodophyta</taxon>
        <taxon>Compsopogonophyceae</taxon>
        <taxon>Rhodochaetales</taxon>
        <taxon>Rhodochaetaceae</taxon>
        <taxon>Rhodochaete</taxon>
    </lineage>
</organism>
<sequence>MLLSSVSKHKLRLEVVRYLRITDTIDASDLIWKTKLSNIDEYHDITNLILLILDLSKQTLVKLALQPQLYSKLRAINYKFQICCNYYDTIKALNSSLSDCSKYVLNINLINSLKNLDYNLFLQQLNIPNVLKTSIESWLAHGLLDEYICQSQSFDLHLANKPKGNILSSSLINILLYDLSQYLRHEVLNSYNSSQLGCELNFIIYDHYLILSSVNKSVLYKIFQSVTNWLLRFSMKLDKYSYDLKLSSRGFNFLNYNISFFSRSAISTSLFIQPSLQVMRLFVQKNREIIHNLRSSPLKLLIKILSQQIIVLGKFYGFCNVNEVFKTIDHVLFLQLSSLIIERHPRKPRYWIKKHYFPNSQNYYFAGTYYISSWVLIDPNCLDTYYLPKIQWLVSFDI</sequence>
<dbReference type="AlphaFoldDB" id="A0A220T0J8"/>
<geneLocation type="plastid" evidence="2"/>
<evidence type="ECO:0000313" key="2">
    <source>
        <dbReference type="EMBL" id="ASK39629.1"/>
    </source>
</evidence>
<reference evidence="2" key="2">
    <citation type="submission" date="2017-07" db="EMBL/GenBank/DDBJ databases">
        <authorList>
            <person name="Sun Z.S."/>
            <person name="Albrecht U."/>
            <person name="Echele G."/>
            <person name="Lee C.C."/>
        </authorList>
    </citation>
    <scope>NUCLEOTIDE SEQUENCE</scope>
</reference>
<reference evidence="2" key="1">
    <citation type="journal article" date="2016" name="BMC Biol.">
        <title>Parallel evolution of highly conserved plastid genome architecture in red seaweeds and seed plants.</title>
        <authorList>
            <person name="Lee J."/>
            <person name="Cho C.H."/>
            <person name="Park S.I."/>
            <person name="Choi J.W."/>
            <person name="Song H.S."/>
            <person name="West J.A."/>
            <person name="Bhattacharya D."/>
            <person name="Yoon H.S."/>
        </authorList>
    </citation>
    <scope>NUCLEOTIDE SEQUENCE</scope>
</reference>
<keyword evidence="2" id="KW-0934">Plastid</keyword>
<evidence type="ECO:0000259" key="1">
    <source>
        <dbReference type="Pfam" id="PF08388"/>
    </source>
</evidence>
<name>A0A220T0J8_9RHOD</name>
<dbReference type="Pfam" id="PF08388">
    <property type="entry name" value="GIIM"/>
    <property type="match status" value="1"/>
</dbReference>
<dbReference type="EMBL" id="KX284728">
    <property type="protein sequence ID" value="ASK39629.1"/>
    <property type="molecule type" value="Genomic_DNA"/>
</dbReference>